<evidence type="ECO:0000256" key="3">
    <source>
        <dbReference type="ARBA" id="ARBA00022827"/>
    </source>
</evidence>
<evidence type="ECO:0000256" key="2">
    <source>
        <dbReference type="ARBA" id="ARBA00022630"/>
    </source>
</evidence>
<keyword evidence="3 7" id="KW-0274">FAD</keyword>
<reference evidence="11" key="1">
    <citation type="journal article" date="2019" name="Int. J. Syst. Evol. Microbiol.">
        <title>The Global Catalogue of Microorganisms (GCM) 10K type strain sequencing project: providing services to taxonomists for standard genome sequencing and annotation.</title>
        <authorList>
            <consortium name="The Broad Institute Genomics Platform"/>
            <consortium name="The Broad Institute Genome Sequencing Center for Infectious Disease"/>
            <person name="Wu L."/>
            <person name="Ma J."/>
        </authorList>
    </citation>
    <scope>NUCLEOTIDE SEQUENCE [LARGE SCALE GENOMIC DNA]</scope>
    <source>
        <strain evidence="11">KCTC 52925</strain>
    </source>
</reference>
<keyword evidence="6 7" id="KW-0676">Redox-active center</keyword>
<comment type="cofactor">
    <cofactor evidence="8">
        <name>FAD</name>
        <dbReference type="ChEBI" id="CHEBI:57692"/>
    </cofactor>
    <text evidence="8">Binds 1 FAD per subunit.</text>
</comment>
<evidence type="ECO:0000256" key="8">
    <source>
        <dbReference type="RuleBase" id="RU003881"/>
    </source>
</evidence>
<evidence type="ECO:0000313" key="11">
    <source>
        <dbReference type="Proteomes" id="UP001597438"/>
    </source>
</evidence>
<sequence>MSENIERVKCLIIGSGPAGYTAAIYAARADMKPLMYTGMEPGGQLTTTTEVDNFPGYADGIDGPQMMMDLQKQAERFGTEVRIGMITEVEFSRKAGGIHRACVDNSKWIEAESVIISTGATAKYLGLPSEQRLRGGGVSACAVCDGFFFKGQDVAIVGGGDTAAEEATYLANICRKVTMLVRKDYMKASKAMQHRVENTANIDLRYNTEVDEILGEQVVEGLRMINNKTGEKEEIAITGFFVAIGHKPNTEIFKDWLDMDDTGYVITQPKTTKTNIPGVFASGDVQDKVYRQAITAAGTGCMAALDAERYLAEIDIEEDIQKPQTKPETV</sequence>
<keyword evidence="2 7" id="KW-0285">Flavoprotein</keyword>
<evidence type="ECO:0000256" key="6">
    <source>
        <dbReference type="ARBA" id="ARBA00023284"/>
    </source>
</evidence>
<dbReference type="PRINTS" id="PR00368">
    <property type="entry name" value="FADPNR"/>
</dbReference>
<comment type="catalytic activity">
    <reaction evidence="7">
        <text>[thioredoxin]-dithiol + NADP(+) = [thioredoxin]-disulfide + NADPH + H(+)</text>
        <dbReference type="Rhea" id="RHEA:20345"/>
        <dbReference type="Rhea" id="RHEA-COMP:10698"/>
        <dbReference type="Rhea" id="RHEA-COMP:10700"/>
        <dbReference type="ChEBI" id="CHEBI:15378"/>
        <dbReference type="ChEBI" id="CHEBI:29950"/>
        <dbReference type="ChEBI" id="CHEBI:50058"/>
        <dbReference type="ChEBI" id="CHEBI:57783"/>
        <dbReference type="ChEBI" id="CHEBI:58349"/>
        <dbReference type="EC" id="1.8.1.9"/>
    </reaction>
</comment>
<evidence type="ECO:0000256" key="5">
    <source>
        <dbReference type="ARBA" id="ARBA00023157"/>
    </source>
</evidence>
<dbReference type="NCBIfam" id="TIGR01292">
    <property type="entry name" value="TRX_reduct"/>
    <property type="match status" value="1"/>
</dbReference>
<keyword evidence="11" id="KW-1185">Reference proteome</keyword>
<keyword evidence="5" id="KW-1015">Disulfide bond</keyword>
<dbReference type="Proteomes" id="UP001597438">
    <property type="component" value="Unassembled WGS sequence"/>
</dbReference>
<dbReference type="RefSeq" id="WP_251743118.1">
    <property type="nucleotide sequence ID" value="NZ_JBHUOJ010000034.1"/>
</dbReference>
<evidence type="ECO:0000256" key="1">
    <source>
        <dbReference type="ARBA" id="ARBA00009333"/>
    </source>
</evidence>
<dbReference type="PROSITE" id="PS00573">
    <property type="entry name" value="PYRIDINE_REDOX_2"/>
    <property type="match status" value="1"/>
</dbReference>
<dbReference type="InterPro" id="IPR050097">
    <property type="entry name" value="Ferredoxin-NADP_redctase_2"/>
</dbReference>
<accession>A0ABW5X6U7</accession>
<protein>
    <recommendedName>
        <fullName evidence="7">Thioredoxin reductase</fullName>
        <ecNumber evidence="7">1.8.1.9</ecNumber>
    </recommendedName>
</protein>
<evidence type="ECO:0000256" key="4">
    <source>
        <dbReference type="ARBA" id="ARBA00023002"/>
    </source>
</evidence>
<keyword evidence="8" id="KW-0521">NADP</keyword>
<dbReference type="PANTHER" id="PTHR48105">
    <property type="entry name" value="THIOREDOXIN REDUCTASE 1-RELATED-RELATED"/>
    <property type="match status" value="1"/>
</dbReference>
<dbReference type="InterPro" id="IPR008255">
    <property type="entry name" value="Pyr_nucl-diS_OxRdtase_2_AS"/>
</dbReference>
<dbReference type="Gene3D" id="3.50.50.60">
    <property type="entry name" value="FAD/NAD(P)-binding domain"/>
    <property type="match status" value="2"/>
</dbReference>
<organism evidence="10 11">
    <name type="scientific">Christiangramia antarctica</name>
    <dbReference type="NCBI Taxonomy" id="2058158"/>
    <lineage>
        <taxon>Bacteria</taxon>
        <taxon>Pseudomonadati</taxon>
        <taxon>Bacteroidota</taxon>
        <taxon>Flavobacteriia</taxon>
        <taxon>Flavobacteriales</taxon>
        <taxon>Flavobacteriaceae</taxon>
        <taxon>Christiangramia</taxon>
    </lineage>
</organism>
<dbReference type="GO" id="GO:0004791">
    <property type="term" value="F:thioredoxin-disulfide reductase (NADPH) activity"/>
    <property type="evidence" value="ECO:0007669"/>
    <property type="project" value="UniProtKB-EC"/>
</dbReference>
<feature type="domain" description="FAD/NAD(P)-binding" evidence="9">
    <location>
        <begin position="9"/>
        <end position="300"/>
    </location>
</feature>
<name>A0ABW5X6U7_9FLAO</name>
<gene>
    <name evidence="10" type="primary">trxB</name>
    <name evidence="10" type="ORF">ACFSYS_15885</name>
</gene>
<dbReference type="Pfam" id="PF07992">
    <property type="entry name" value="Pyr_redox_2"/>
    <property type="match status" value="1"/>
</dbReference>
<evidence type="ECO:0000313" key="10">
    <source>
        <dbReference type="EMBL" id="MFD2834771.1"/>
    </source>
</evidence>
<dbReference type="PRINTS" id="PR00469">
    <property type="entry name" value="PNDRDTASEII"/>
</dbReference>
<dbReference type="SUPFAM" id="SSF51905">
    <property type="entry name" value="FAD/NAD(P)-binding domain"/>
    <property type="match status" value="1"/>
</dbReference>
<proteinExistence type="inferred from homology"/>
<dbReference type="EC" id="1.8.1.9" evidence="7"/>
<evidence type="ECO:0000259" key="9">
    <source>
        <dbReference type="Pfam" id="PF07992"/>
    </source>
</evidence>
<dbReference type="InterPro" id="IPR023753">
    <property type="entry name" value="FAD/NAD-binding_dom"/>
</dbReference>
<evidence type="ECO:0000256" key="7">
    <source>
        <dbReference type="RuleBase" id="RU003880"/>
    </source>
</evidence>
<comment type="similarity">
    <text evidence="1 7">Belongs to the class-II pyridine nucleotide-disulfide oxidoreductase family.</text>
</comment>
<keyword evidence="4 7" id="KW-0560">Oxidoreductase</keyword>
<dbReference type="InterPro" id="IPR036188">
    <property type="entry name" value="FAD/NAD-bd_sf"/>
</dbReference>
<dbReference type="InterPro" id="IPR005982">
    <property type="entry name" value="Thioredox_Rdtase"/>
</dbReference>
<comment type="subunit">
    <text evidence="7">Homodimer.</text>
</comment>
<dbReference type="EMBL" id="JBHUOJ010000034">
    <property type="protein sequence ID" value="MFD2834771.1"/>
    <property type="molecule type" value="Genomic_DNA"/>
</dbReference>
<comment type="caution">
    <text evidence="10">The sequence shown here is derived from an EMBL/GenBank/DDBJ whole genome shotgun (WGS) entry which is preliminary data.</text>
</comment>